<dbReference type="GO" id="GO:0030674">
    <property type="term" value="F:protein-macromolecule adaptor activity"/>
    <property type="evidence" value="ECO:0007669"/>
    <property type="project" value="TreeGrafter"/>
</dbReference>
<dbReference type="GO" id="GO:0005816">
    <property type="term" value="C:spindle pole body"/>
    <property type="evidence" value="ECO:0007669"/>
    <property type="project" value="TreeGrafter"/>
</dbReference>
<reference evidence="15 16" key="1">
    <citation type="journal article" date="2016" name="Mol. Biol. Evol.">
        <title>Comparative Genomics of Early-Diverging Mushroom-Forming Fungi Provides Insights into the Origins of Lignocellulose Decay Capabilities.</title>
        <authorList>
            <person name="Nagy L.G."/>
            <person name="Riley R."/>
            <person name="Tritt A."/>
            <person name="Adam C."/>
            <person name="Daum C."/>
            <person name="Floudas D."/>
            <person name="Sun H."/>
            <person name="Yadav J.S."/>
            <person name="Pangilinan J."/>
            <person name="Larsson K.H."/>
            <person name="Matsuura K."/>
            <person name="Barry K."/>
            <person name="Labutti K."/>
            <person name="Kuo R."/>
            <person name="Ohm R.A."/>
            <person name="Bhattacharya S.S."/>
            <person name="Shirouzu T."/>
            <person name="Yoshinaga Y."/>
            <person name="Martin F.M."/>
            <person name="Grigoriev I.V."/>
            <person name="Hibbett D.S."/>
        </authorList>
    </citation>
    <scope>NUCLEOTIDE SEQUENCE [LARGE SCALE GENOMIC DNA]</scope>
    <source>
        <strain evidence="15 16">HHB9708</strain>
    </source>
</reference>
<feature type="region of interest" description="Disordered" evidence="13">
    <location>
        <begin position="441"/>
        <end position="465"/>
    </location>
</feature>
<keyword evidence="9" id="KW-0811">Translocation</keyword>
<dbReference type="GO" id="GO:0031965">
    <property type="term" value="C:nuclear membrane"/>
    <property type="evidence" value="ECO:0007669"/>
    <property type="project" value="UniProtKB-SubCell"/>
</dbReference>
<proteinExistence type="inferred from homology"/>
<accession>A0A164QG93</accession>
<dbReference type="GO" id="GO:0051028">
    <property type="term" value="P:mRNA transport"/>
    <property type="evidence" value="ECO:0007669"/>
    <property type="project" value="UniProtKB-KW"/>
</dbReference>
<feature type="transmembrane region" description="Helical" evidence="14">
    <location>
        <begin position="89"/>
        <end position="108"/>
    </location>
</feature>
<dbReference type="GO" id="GO:0070762">
    <property type="term" value="C:nuclear pore transmembrane ring"/>
    <property type="evidence" value="ECO:0007669"/>
    <property type="project" value="TreeGrafter"/>
</dbReference>
<dbReference type="Proteomes" id="UP000076722">
    <property type="component" value="Unassembled WGS sequence"/>
</dbReference>
<keyword evidence="16" id="KW-1185">Reference proteome</keyword>
<evidence type="ECO:0000256" key="3">
    <source>
        <dbReference type="ARBA" id="ARBA00005760"/>
    </source>
</evidence>
<evidence type="ECO:0000256" key="12">
    <source>
        <dbReference type="ARBA" id="ARBA00023242"/>
    </source>
</evidence>
<feature type="transmembrane region" description="Helical" evidence="14">
    <location>
        <begin position="213"/>
        <end position="233"/>
    </location>
</feature>
<feature type="transmembrane region" description="Helical" evidence="14">
    <location>
        <begin position="254"/>
        <end position="271"/>
    </location>
</feature>
<dbReference type="InterPro" id="IPR019049">
    <property type="entry name" value="Nucleoporin_prot_Ndc1/Nup"/>
</dbReference>
<evidence type="ECO:0000256" key="14">
    <source>
        <dbReference type="SAM" id="Phobius"/>
    </source>
</evidence>
<comment type="similarity">
    <text evidence="3">Belongs to the NDC1 family.</text>
</comment>
<dbReference type="AlphaFoldDB" id="A0A164QG93"/>
<keyword evidence="12" id="KW-0539">Nucleus</keyword>
<keyword evidence="4" id="KW-0813">Transport</keyword>
<dbReference type="Pfam" id="PF09531">
    <property type="entry name" value="Ndc1_Nup"/>
    <property type="match status" value="1"/>
</dbReference>
<keyword evidence="5 14" id="KW-0812">Transmembrane</keyword>
<feature type="transmembrane region" description="Helical" evidence="14">
    <location>
        <begin position="128"/>
        <end position="145"/>
    </location>
</feature>
<dbReference type="GO" id="GO:0006999">
    <property type="term" value="P:nuclear pore organization"/>
    <property type="evidence" value="ECO:0007669"/>
    <property type="project" value="TreeGrafter"/>
</dbReference>
<comment type="subcellular location">
    <subcellularLocation>
        <location evidence="1">Nucleus membrane</location>
        <topology evidence="1">Multi-pass membrane protein</topology>
    </subcellularLocation>
    <subcellularLocation>
        <location evidence="2">Nucleus</location>
        <location evidence="2">Nuclear pore complex</location>
    </subcellularLocation>
</comment>
<evidence type="ECO:0000256" key="6">
    <source>
        <dbReference type="ARBA" id="ARBA00022816"/>
    </source>
</evidence>
<sequence length="713" mass="77848">MSAQFATPFRSSQTAYATPSRSNNIPLSGSLIASSSSPRFTPGLTRNPTGAVSRSVTSKSAFAPHVLPSITPSKESFDPLLRAILRRRLLRIFLIFAGVSVTLAALSGPDGAVVRNGGFVWTTWSSGVFLKALLWLAAGMVPIMVGRKMWAETYPPSLAPASLTQHSLSLLKSPKTTKIIFTHLISSLVLSLYSMPPLFNPSRRYPYSINPTFVAYLCASLSIGLVQGVRECVRARWVVNWTKFAGGTRMGETLVRHIPFNLLGTFAVAVLHTPIFLALYSFSLPTVLIPLSYLPLGPFLHSLRRSLSTSWPFPLSILLLLPSLFWKHGGTVLVLSVRNSVIWELAGSLVDIYFAQPLPLQAATPYGNDEKLTQNFVAGLSSENEYFSHHAFVLLAQLTETSTQARKTVYEDTKHQPSIWSATVNACLGLHGLGGSLGTLQRKGAPPPPPPAAPKVATRANVGTLPGTPVKLERTSIFKPSFETPRQKLLNDAFSSDGTAAKVLASAGSPLSWVPHALLAQAGEPEIAKKAIETAKTSVPENVVKPAETVVSAVKSGFKLNWAGLVRTPTWWQNSAFREYWVRARQEKVVKGWIRTEERDLKSIQILRRLVVSSLTEDSLGTVQRDIPKILEAFATYLTVVEETKEALVASIKPDAPEDVRIDMVKAVNALDSLRLALADALEDIVKTFKESLSVFRFAPKTARRLQIIVDQS</sequence>
<protein>
    <recommendedName>
        <fullName evidence="17">Nucleoporin protein Ndc1-Nup</fullName>
    </recommendedName>
</protein>
<dbReference type="GO" id="GO:0070631">
    <property type="term" value="P:spindle pole body localization"/>
    <property type="evidence" value="ECO:0007669"/>
    <property type="project" value="TreeGrafter"/>
</dbReference>
<dbReference type="OrthoDB" id="67850at2759"/>
<keyword evidence="6" id="KW-0509">mRNA transport</keyword>
<dbReference type="STRING" id="1314777.A0A164QG93"/>
<keyword evidence="8 14" id="KW-1133">Transmembrane helix</keyword>
<evidence type="ECO:0000313" key="16">
    <source>
        <dbReference type="Proteomes" id="UP000076722"/>
    </source>
</evidence>
<evidence type="ECO:0000256" key="4">
    <source>
        <dbReference type="ARBA" id="ARBA00022448"/>
    </source>
</evidence>
<dbReference type="GO" id="GO:0015031">
    <property type="term" value="P:protein transport"/>
    <property type="evidence" value="ECO:0007669"/>
    <property type="project" value="UniProtKB-KW"/>
</dbReference>
<evidence type="ECO:0008006" key="17">
    <source>
        <dbReference type="Google" id="ProtNLM"/>
    </source>
</evidence>
<evidence type="ECO:0000256" key="5">
    <source>
        <dbReference type="ARBA" id="ARBA00022692"/>
    </source>
</evidence>
<evidence type="ECO:0000256" key="10">
    <source>
        <dbReference type="ARBA" id="ARBA00023132"/>
    </source>
</evidence>
<dbReference type="PANTHER" id="PTHR13269:SF6">
    <property type="entry name" value="NUCLEOPORIN NDC1"/>
    <property type="match status" value="1"/>
</dbReference>
<gene>
    <name evidence="15" type="ORF">SISNIDRAFT_552002</name>
</gene>
<evidence type="ECO:0000256" key="9">
    <source>
        <dbReference type="ARBA" id="ARBA00023010"/>
    </source>
</evidence>
<evidence type="ECO:0000256" key="11">
    <source>
        <dbReference type="ARBA" id="ARBA00023136"/>
    </source>
</evidence>
<evidence type="ECO:0000256" key="7">
    <source>
        <dbReference type="ARBA" id="ARBA00022927"/>
    </source>
</evidence>
<evidence type="ECO:0000256" key="2">
    <source>
        <dbReference type="ARBA" id="ARBA00004567"/>
    </source>
</evidence>
<evidence type="ECO:0000256" key="8">
    <source>
        <dbReference type="ARBA" id="ARBA00022989"/>
    </source>
</evidence>
<feature type="transmembrane region" description="Helical" evidence="14">
    <location>
        <begin position="176"/>
        <end position="193"/>
    </location>
</feature>
<keyword evidence="7" id="KW-0653">Protein transport</keyword>
<keyword evidence="11 14" id="KW-0472">Membrane</keyword>
<evidence type="ECO:0000256" key="1">
    <source>
        <dbReference type="ARBA" id="ARBA00004232"/>
    </source>
</evidence>
<keyword evidence="10" id="KW-0906">Nuclear pore complex</keyword>
<dbReference type="EMBL" id="KV419426">
    <property type="protein sequence ID" value="KZS89631.1"/>
    <property type="molecule type" value="Genomic_DNA"/>
</dbReference>
<organism evidence="15 16">
    <name type="scientific">Sistotremastrum niveocremeum HHB9708</name>
    <dbReference type="NCBI Taxonomy" id="1314777"/>
    <lineage>
        <taxon>Eukaryota</taxon>
        <taxon>Fungi</taxon>
        <taxon>Dikarya</taxon>
        <taxon>Basidiomycota</taxon>
        <taxon>Agaricomycotina</taxon>
        <taxon>Agaricomycetes</taxon>
        <taxon>Sistotremastrales</taxon>
        <taxon>Sistotremastraceae</taxon>
        <taxon>Sertulicium</taxon>
        <taxon>Sertulicium niveocremeum</taxon>
    </lineage>
</organism>
<dbReference type="PANTHER" id="PTHR13269">
    <property type="entry name" value="NUCLEOPORIN NDC1"/>
    <property type="match status" value="1"/>
</dbReference>
<evidence type="ECO:0000256" key="13">
    <source>
        <dbReference type="SAM" id="MobiDB-lite"/>
    </source>
</evidence>
<evidence type="ECO:0000313" key="15">
    <source>
        <dbReference type="EMBL" id="KZS89631.1"/>
    </source>
</evidence>
<name>A0A164QG93_9AGAM</name>